<feature type="transmembrane region" description="Helical" evidence="8">
    <location>
        <begin position="351"/>
        <end position="368"/>
    </location>
</feature>
<dbReference type="InterPro" id="IPR020846">
    <property type="entry name" value="MFS_dom"/>
</dbReference>
<dbReference type="PROSITE" id="PS50850">
    <property type="entry name" value="MFS"/>
    <property type="match status" value="1"/>
</dbReference>
<feature type="transmembrane region" description="Helical" evidence="8">
    <location>
        <begin position="105"/>
        <end position="123"/>
    </location>
</feature>
<evidence type="ECO:0000256" key="3">
    <source>
        <dbReference type="ARBA" id="ARBA00022448"/>
    </source>
</evidence>
<reference evidence="10" key="1">
    <citation type="submission" date="2022-10" db="EMBL/GenBank/DDBJ databases">
        <title>Culturing micro-colonial fungi from biological soil crusts in the Mojave desert and describing Neophaeococcomyces mojavensis, and introducing the new genera and species Taxawa tesnikishii.</title>
        <authorList>
            <person name="Kurbessoian T."/>
            <person name="Stajich J.E."/>
        </authorList>
    </citation>
    <scope>NUCLEOTIDE SEQUENCE</scope>
    <source>
        <strain evidence="10">TK_35</strain>
    </source>
</reference>
<dbReference type="InterPro" id="IPR050360">
    <property type="entry name" value="MFS_Sugar_Transporters"/>
</dbReference>
<feature type="transmembrane region" description="Helical" evidence="8">
    <location>
        <begin position="319"/>
        <end position="339"/>
    </location>
</feature>
<keyword evidence="3 7" id="KW-0813">Transport</keyword>
<dbReference type="Gene3D" id="1.20.1250.20">
    <property type="entry name" value="MFS general substrate transporter like domains"/>
    <property type="match status" value="1"/>
</dbReference>
<dbReference type="AlphaFoldDB" id="A0AA38XUV5"/>
<dbReference type="PANTHER" id="PTHR48022">
    <property type="entry name" value="PLASTIDIC GLUCOSE TRANSPORTER 4"/>
    <property type="match status" value="1"/>
</dbReference>
<accession>A0AA38XUV5</accession>
<keyword evidence="4 8" id="KW-0812">Transmembrane</keyword>
<dbReference type="GO" id="GO:0005351">
    <property type="term" value="F:carbohydrate:proton symporter activity"/>
    <property type="evidence" value="ECO:0007669"/>
    <property type="project" value="TreeGrafter"/>
</dbReference>
<dbReference type="PRINTS" id="PR00171">
    <property type="entry name" value="SUGRTRNSPORT"/>
</dbReference>
<evidence type="ECO:0000256" key="4">
    <source>
        <dbReference type="ARBA" id="ARBA00022692"/>
    </source>
</evidence>
<dbReference type="InterPro" id="IPR003663">
    <property type="entry name" value="Sugar/inositol_transpt"/>
</dbReference>
<feature type="transmembrane region" description="Helical" evidence="8">
    <location>
        <begin position="44"/>
        <end position="67"/>
    </location>
</feature>
<dbReference type="InterPro" id="IPR005828">
    <property type="entry name" value="MFS_sugar_transport-like"/>
</dbReference>
<proteinExistence type="inferred from homology"/>
<dbReference type="Pfam" id="PF00083">
    <property type="entry name" value="Sugar_tr"/>
    <property type="match status" value="1"/>
</dbReference>
<feature type="transmembrane region" description="Helical" evidence="8">
    <location>
        <begin position="389"/>
        <end position="408"/>
    </location>
</feature>
<feature type="domain" description="Major facilitator superfamily (MFS) profile" evidence="9">
    <location>
        <begin position="8"/>
        <end position="443"/>
    </location>
</feature>
<comment type="caution">
    <text evidence="10">The sequence shown here is derived from an EMBL/GenBank/DDBJ whole genome shotgun (WGS) entry which is preliminary data.</text>
</comment>
<sequence length="506" mass="56732">MNKYQLLCLVYVTFGSIFYGYDSGVTTSILGYNHFLEYFTLDSTTIGAFNSAYYGGAAVGCMLNWYLPNKIGRLRTIQVSCITALLGVSLQTGASNFATFCTGRVIGGIACGIVFSVCPTYASEISPPEIRGFIGGVYAVNINFAYMFTEWIGLGFWYIESNVSWRLLLGLQLVPAVAMLIGSIWMPFSPRWLILKDRNEEALEVLKKMHRSTRDETFYLREYHQIRSQIDLDKRERLGVRSILSKKSYQKRLVIIIGTALFQQLTGVIPIQNYQVIIYQRLGFSNLLSLVLTGVYGTIATASAIMAMFFCDRIGRRKLVFVAYAIMISASLILVVLWARYEASGSTSRGLGIGVVFSIYYFSCGYSGPMNTFWPTYSAEILPTSIRSFGVANSYLTFNCIIILLVQVTPLALDAISWRYFLIFLIMDIIFIVAFYVYCPETRKKTLEEIEALFGDDVAETLEEAGKQVEAEAAVGTHAHVEDSDDLEQHQHVRVQEMEKGSSPCV</sequence>
<evidence type="ECO:0000256" key="6">
    <source>
        <dbReference type="ARBA" id="ARBA00023136"/>
    </source>
</evidence>
<evidence type="ECO:0000256" key="7">
    <source>
        <dbReference type="RuleBase" id="RU003346"/>
    </source>
</evidence>
<evidence type="ECO:0000259" key="9">
    <source>
        <dbReference type="PROSITE" id="PS50850"/>
    </source>
</evidence>
<evidence type="ECO:0000256" key="1">
    <source>
        <dbReference type="ARBA" id="ARBA00004141"/>
    </source>
</evidence>
<feature type="transmembrane region" description="Helical" evidence="8">
    <location>
        <begin position="165"/>
        <end position="188"/>
    </location>
</feature>
<gene>
    <name evidence="10" type="ORF">H2204_011738</name>
</gene>
<evidence type="ECO:0000313" key="10">
    <source>
        <dbReference type="EMBL" id="KAJ9621822.1"/>
    </source>
</evidence>
<protein>
    <recommendedName>
        <fullName evidence="9">Major facilitator superfamily (MFS) profile domain-containing protein</fullName>
    </recommendedName>
</protein>
<dbReference type="InterPro" id="IPR036259">
    <property type="entry name" value="MFS_trans_sf"/>
</dbReference>
<evidence type="ECO:0000313" key="11">
    <source>
        <dbReference type="Proteomes" id="UP001172681"/>
    </source>
</evidence>
<comment type="similarity">
    <text evidence="2 7">Belongs to the major facilitator superfamily. Sugar transporter (TC 2.A.1.1) family.</text>
</comment>
<dbReference type="PANTHER" id="PTHR48022:SF11">
    <property type="entry name" value="MONOSACCHARIDE TRANSPORTER (HXT8), PUTATIVE (AFU_ORTHOLOGUE AFUA_2G08120)-RELATED"/>
    <property type="match status" value="1"/>
</dbReference>
<dbReference type="NCBIfam" id="TIGR00879">
    <property type="entry name" value="SP"/>
    <property type="match status" value="1"/>
</dbReference>
<feature type="transmembrane region" description="Helical" evidence="8">
    <location>
        <begin position="135"/>
        <end position="159"/>
    </location>
</feature>
<evidence type="ECO:0000256" key="8">
    <source>
        <dbReference type="SAM" id="Phobius"/>
    </source>
</evidence>
<keyword evidence="5 8" id="KW-1133">Transmembrane helix</keyword>
<keyword evidence="6 8" id="KW-0472">Membrane</keyword>
<feature type="transmembrane region" description="Helical" evidence="8">
    <location>
        <begin position="420"/>
        <end position="439"/>
    </location>
</feature>
<evidence type="ECO:0000256" key="5">
    <source>
        <dbReference type="ARBA" id="ARBA00022989"/>
    </source>
</evidence>
<keyword evidence="11" id="KW-1185">Reference proteome</keyword>
<dbReference type="InterPro" id="IPR005829">
    <property type="entry name" value="Sugar_transporter_CS"/>
</dbReference>
<evidence type="ECO:0000256" key="2">
    <source>
        <dbReference type="ARBA" id="ARBA00010992"/>
    </source>
</evidence>
<dbReference type="Proteomes" id="UP001172681">
    <property type="component" value="Unassembled WGS sequence"/>
</dbReference>
<dbReference type="EMBL" id="JAPDRN010000112">
    <property type="protein sequence ID" value="KAJ9621822.1"/>
    <property type="molecule type" value="Genomic_DNA"/>
</dbReference>
<name>A0AA38XUV5_9EURO</name>
<organism evidence="10 11">
    <name type="scientific">Knufia peltigerae</name>
    <dbReference type="NCBI Taxonomy" id="1002370"/>
    <lineage>
        <taxon>Eukaryota</taxon>
        <taxon>Fungi</taxon>
        <taxon>Dikarya</taxon>
        <taxon>Ascomycota</taxon>
        <taxon>Pezizomycotina</taxon>
        <taxon>Eurotiomycetes</taxon>
        <taxon>Chaetothyriomycetidae</taxon>
        <taxon>Chaetothyriales</taxon>
        <taxon>Trichomeriaceae</taxon>
        <taxon>Knufia</taxon>
    </lineage>
</organism>
<dbReference type="PROSITE" id="PS00217">
    <property type="entry name" value="SUGAR_TRANSPORT_2"/>
    <property type="match status" value="1"/>
</dbReference>
<feature type="transmembrane region" description="Helical" evidence="8">
    <location>
        <begin position="284"/>
        <end position="307"/>
    </location>
</feature>
<comment type="subcellular location">
    <subcellularLocation>
        <location evidence="1">Membrane</location>
        <topology evidence="1">Multi-pass membrane protein</topology>
    </subcellularLocation>
</comment>
<dbReference type="SUPFAM" id="SSF103473">
    <property type="entry name" value="MFS general substrate transporter"/>
    <property type="match status" value="1"/>
</dbReference>
<dbReference type="GO" id="GO:0016020">
    <property type="term" value="C:membrane"/>
    <property type="evidence" value="ECO:0007669"/>
    <property type="project" value="UniProtKB-SubCell"/>
</dbReference>